<evidence type="ECO:0000259" key="10">
    <source>
        <dbReference type="Pfam" id="PF12323"/>
    </source>
</evidence>
<evidence type="ECO:0000256" key="6">
    <source>
        <dbReference type="ARBA" id="ARBA00023125"/>
    </source>
</evidence>
<keyword evidence="5" id="KW-0862">Zinc</keyword>
<dbReference type="Pfam" id="PF01385">
    <property type="entry name" value="OrfB_IS605"/>
    <property type="match status" value="1"/>
</dbReference>
<reference evidence="12" key="1">
    <citation type="journal article" date="2019" name="Int. J. Syst. Evol. Microbiol.">
        <title>The Global Catalogue of Microorganisms (GCM) 10K type strain sequencing project: providing services to taxonomists for standard genome sequencing and annotation.</title>
        <authorList>
            <consortium name="The Broad Institute Genomics Platform"/>
            <consortium name="The Broad Institute Genome Sequencing Center for Infectious Disease"/>
            <person name="Wu L."/>
            <person name="Ma J."/>
        </authorList>
    </citation>
    <scope>NUCLEOTIDE SEQUENCE [LARGE SCALE GENOMIC DNA]</scope>
    <source>
        <strain evidence="12">LMG 29894</strain>
    </source>
</reference>
<comment type="similarity">
    <text evidence="2">In the N-terminal section; belongs to the transposase 2 family.</text>
</comment>
<dbReference type="InterPro" id="IPR051399">
    <property type="entry name" value="RNA-guided_DNA_endo/Transpos"/>
</dbReference>
<keyword evidence="6" id="KW-0238">DNA-binding</keyword>
<protein>
    <submittedName>
        <fullName evidence="11">RNA-guided endonuclease InsQ/TnpB family protein</fullName>
    </submittedName>
</protein>
<evidence type="ECO:0000256" key="3">
    <source>
        <dbReference type="ARBA" id="ARBA00022578"/>
    </source>
</evidence>
<sequence>MERLQAFKYELMPTGEQQRDMRRFAGSCRFVFNKALALQKERYEQGEKKLGYAGLCKLLTEWRNSTETAWLANAPVHPLQQTLKDLERAYSNFFAKRADFPRFKKKSQSDSFRYPDPKQIKLDQANNRIFLPKLGWLRYRNSRDVLGAVKNVTVSQSCGKWYVSIQTEREVAQPIPQGGAVGIDMGLARFATMSDGSFLAPLNSFKRHEMALRKAQRAMSRKVKFSRNWKKAKARVQKLHSRIGNARRDYLHKATTTISQNHAMVCIEDLQVRNMSKSAAGTTKKPGKNVQAKSGLNKSILDQGWFEFRRQLDYKLAWNGGHLIGVPPQNTSRTCPCCGHVSAENRQTQARFACVECGVEENADLVGAINVLRAGHARLACEVSGEAMPPAAGTHRSDSVAAQCRA</sequence>
<keyword evidence="11" id="KW-0255">Endonuclease</keyword>
<keyword evidence="12" id="KW-1185">Reference proteome</keyword>
<keyword evidence="11" id="KW-0378">Hydrolase</keyword>
<comment type="similarity">
    <text evidence="1">In the C-terminal section; belongs to the transposase 35 family.</text>
</comment>
<proteinExistence type="inferred from homology"/>
<dbReference type="Pfam" id="PF12323">
    <property type="entry name" value="HTH_OrfB_IS605"/>
    <property type="match status" value="1"/>
</dbReference>
<dbReference type="InterPro" id="IPR010095">
    <property type="entry name" value="Cas12f1-like_TNB"/>
</dbReference>
<dbReference type="NCBIfam" id="NF040570">
    <property type="entry name" value="guided_TnpB"/>
    <property type="match status" value="1"/>
</dbReference>
<evidence type="ECO:0000313" key="12">
    <source>
        <dbReference type="Proteomes" id="UP001595791"/>
    </source>
</evidence>
<evidence type="ECO:0000313" key="11">
    <source>
        <dbReference type="EMBL" id="MFC4160597.1"/>
    </source>
</evidence>
<evidence type="ECO:0000256" key="4">
    <source>
        <dbReference type="ARBA" id="ARBA00022723"/>
    </source>
</evidence>
<feature type="domain" description="Probable transposase IS891/IS1136/IS1341" evidence="8">
    <location>
        <begin position="165"/>
        <end position="278"/>
    </location>
</feature>
<dbReference type="PANTHER" id="PTHR30405:SF25">
    <property type="entry name" value="RNA-GUIDED DNA ENDONUCLEASE INSQ-RELATED"/>
    <property type="match status" value="1"/>
</dbReference>
<evidence type="ECO:0000256" key="1">
    <source>
        <dbReference type="ARBA" id="ARBA00008761"/>
    </source>
</evidence>
<organism evidence="11 12">
    <name type="scientific">Chitinimonas lacunae</name>
    <dbReference type="NCBI Taxonomy" id="1963018"/>
    <lineage>
        <taxon>Bacteria</taxon>
        <taxon>Pseudomonadati</taxon>
        <taxon>Pseudomonadota</taxon>
        <taxon>Betaproteobacteria</taxon>
        <taxon>Neisseriales</taxon>
        <taxon>Chitinibacteraceae</taxon>
        <taxon>Chitinimonas</taxon>
    </lineage>
</organism>
<dbReference type="GO" id="GO:0004519">
    <property type="term" value="F:endonuclease activity"/>
    <property type="evidence" value="ECO:0007669"/>
    <property type="project" value="UniProtKB-KW"/>
</dbReference>
<dbReference type="InterPro" id="IPR021027">
    <property type="entry name" value="Transposase_put_HTH"/>
</dbReference>
<evidence type="ECO:0000259" key="8">
    <source>
        <dbReference type="Pfam" id="PF01385"/>
    </source>
</evidence>
<name>A0ABV8MUD1_9NEIS</name>
<keyword evidence="3" id="KW-0815">Transposition</keyword>
<keyword evidence="11" id="KW-0540">Nuclease</keyword>
<evidence type="ECO:0000256" key="2">
    <source>
        <dbReference type="ARBA" id="ARBA00011044"/>
    </source>
</evidence>
<evidence type="ECO:0000256" key="7">
    <source>
        <dbReference type="ARBA" id="ARBA00023172"/>
    </source>
</evidence>
<dbReference type="PANTHER" id="PTHR30405">
    <property type="entry name" value="TRANSPOSASE"/>
    <property type="match status" value="1"/>
</dbReference>
<keyword evidence="4" id="KW-0479">Metal-binding</keyword>
<dbReference type="Proteomes" id="UP001595791">
    <property type="component" value="Unassembled WGS sequence"/>
</dbReference>
<dbReference type="RefSeq" id="WP_378165601.1">
    <property type="nucleotide sequence ID" value="NZ_JBHSBU010000001.1"/>
</dbReference>
<keyword evidence="7" id="KW-0233">DNA recombination</keyword>
<dbReference type="Pfam" id="PF07282">
    <property type="entry name" value="Cas12f1-like_TNB"/>
    <property type="match status" value="1"/>
</dbReference>
<comment type="caution">
    <text evidence="11">The sequence shown here is derived from an EMBL/GenBank/DDBJ whole genome shotgun (WGS) entry which is preliminary data.</text>
</comment>
<dbReference type="InterPro" id="IPR001959">
    <property type="entry name" value="Transposase"/>
</dbReference>
<gene>
    <name evidence="11" type="ORF">ACFOW7_14750</name>
</gene>
<evidence type="ECO:0000256" key="5">
    <source>
        <dbReference type="ARBA" id="ARBA00022833"/>
    </source>
</evidence>
<evidence type="ECO:0000259" key="9">
    <source>
        <dbReference type="Pfam" id="PF07282"/>
    </source>
</evidence>
<feature type="domain" description="Transposase putative helix-turn-helix" evidence="10">
    <location>
        <begin position="1"/>
        <end position="48"/>
    </location>
</feature>
<feature type="domain" description="Cas12f1-like TNB" evidence="9">
    <location>
        <begin position="305"/>
        <end position="371"/>
    </location>
</feature>
<accession>A0ABV8MUD1</accession>
<dbReference type="EMBL" id="JBHSBU010000001">
    <property type="protein sequence ID" value="MFC4160597.1"/>
    <property type="molecule type" value="Genomic_DNA"/>
</dbReference>